<dbReference type="KEGG" id="pmet:G4Y79_16875"/>
<gene>
    <name evidence="1" type="ORF">G4Y79_16875</name>
</gene>
<reference evidence="1 2" key="1">
    <citation type="submission" date="2020-02" db="EMBL/GenBank/DDBJ databases">
        <authorList>
            <person name="Zheng R.K."/>
            <person name="Sun C.M."/>
        </authorList>
    </citation>
    <scope>NUCLEOTIDE SEQUENCE [LARGE SCALE GENOMIC DNA]</scope>
    <source>
        <strain evidence="2">rifampicinis</strain>
    </source>
</reference>
<accession>A0A7S8IDA8</accession>
<sequence length="117" mass="13362">MNKTLRQRVMDLFHQYDTVMLVTCGQAGPQISQVAYRPEAIDLHLFVPHNSDHLFNLESQSDVVLVSPAWKLMGKATLEPKTSHPALENWQRVVKVTPYRLHVLAKDGQNPIETIDF</sequence>
<dbReference type="AlphaFoldDB" id="A0A7S8IDA8"/>
<proteinExistence type="predicted"/>
<evidence type="ECO:0008006" key="3">
    <source>
        <dbReference type="Google" id="ProtNLM"/>
    </source>
</evidence>
<name>A0A7S8IDA8_9CHLR</name>
<protein>
    <recommendedName>
        <fullName evidence="3">Pyridoxamine 5'-phosphate oxidase putative domain-containing protein</fullName>
    </recommendedName>
</protein>
<dbReference type="EMBL" id="CP062983">
    <property type="protein sequence ID" value="QPC81361.1"/>
    <property type="molecule type" value="Genomic_DNA"/>
</dbReference>
<evidence type="ECO:0000313" key="1">
    <source>
        <dbReference type="EMBL" id="QPC81361.1"/>
    </source>
</evidence>
<keyword evidence="2" id="KW-1185">Reference proteome</keyword>
<organism evidence="1 2">
    <name type="scientific">Phototrophicus methaneseepsis</name>
    <dbReference type="NCBI Taxonomy" id="2710758"/>
    <lineage>
        <taxon>Bacteria</taxon>
        <taxon>Bacillati</taxon>
        <taxon>Chloroflexota</taxon>
        <taxon>Candidatus Thermofontia</taxon>
        <taxon>Phototrophicales</taxon>
        <taxon>Phototrophicaceae</taxon>
        <taxon>Phototrophicus</taxon>
    </lineage>
</organism>
<dbReference type="SUPFAM" id="SSF50475">
    <property type="entry name" value="FMN-binding split barrel"/>
    <property type="match status" value="1"/>
</dbReference>
<dbReference type="RefSeq" id="WP_195169434.1">
    <property type="nucleotide sequence ID" value="NZ_CP062983.1"/>
</dbReference>
<dbReference type="Proteomes" id="UP000594468">
    <property type="component" value="Chromosome"/>
</dbReference>
<evidence type="ECO:0000313" key="2">
    <source>
        <dbReference type="Proteomes" id="UP000594468"/>
    </source>
</evidence>